<evidence type="ECO:0000313" key="2">
    <source>
        <dbReference type="Proteomes" id="UP000276133"/>
    </source>
</evidence>
<accession>A0A3M7PDR0</accession>
<sequence>FEYYKIGYTIFKKHIKGKLQRYRKRLKRPFCSSFGDNLKSRRTLKEALRIRVYAFFNENRSLEKIFTVRHFMAEKIPRSTVYRI</sequence>
<comment type="caution">
    <text evidence="1">The sequence shown here is derived from an EMBL/GenBank/DDBJ whole genome shotgun (WGS) entry which is preliminary data.</text>
</comment>
<name>A0A3M7PDR0_BRAPC</name>
<gene>
    <name evidence="1" type="ORF">BpHYR1_018793</name>
</gene>
<proteinExistence type="predicted"/>
<dbReference type="EMBL" id="REGN01011794">
    <property type="protein sequence ID" value="RMZ96900.1"/>
    <property type="molecule type" value="Genomic_DNA"/>
</dbReference>
<organism evidence="1 2">
    <name type="scientific">Brachionus plicatilis</name>
    <name type="common">Marine rotifer</name>
    <name type="synonym">Brachionus muelleri</name>
    <dbReference type="NCBI Taxonomy" id="10195"/>
    <lineage>
        <taxon>Eukaryota</taxon>
        <taxon>Metazoa</taxon>
        <taxon>Spiralia</taxon>
        <taxon>Gnathifera</taxon>
        <taxon>Rotifera</taxon>
        <taxon>Eurotatoria</taxon>
        <taxon>Monogononta</taxon>
        <taxon>Pseudotrocha</taxon>
        <taxon>Ploima</taxon>
        <taxon>Brachionidae</taxon>
        <taxon>Brachionus</taxon>
    </lineage>
</organism>
<dbReference type="AlphaFoldDB" id="A0A3M7PDR0"/>
<keyword evidence="2" id="KW-1185">Reference proteome</keyword>
<protein>
    <submittedName>
        <fullName evidence="1">Uncharacterized protein</fullName>
    </submittedName>
</protein>
<evidence type="ECO:0000313" key="1">
    <source>
        <dbReference type="EMBL" id="RMZ96900.1"/>
    </source>
</evidence>
<dbReference type="Proteomes" id="UP000276133">
    <property type="component" value="Unassembled WGS sequence"/>
</dbReference>
<reference evidence="1 2" key="1">
    <citation type="journal article" date="2018" name="Sci. Rep.">
        <title>Genomic signatures of local adaptation to the degree of environmental predictability in rotifers.</title>
        <authorList>
            <person name="Franch-Gras L."/>
            <person name="Hahn C."/>
            <person name="Garcia-Roger E.M."/>
            <person name="Carmona M.J."/>
            <person name="Serra M."/>
            <person name="Gomez A."/>
        </authorList>
    </citation>
    <scope>NUCLEOTIDE SEQUENCE [LARGE SCALE GENOMIC DNA]</scope>
    <source>
        <strain evidence="1">HYR1</strain>
    </source>
</reference>
<feature type="non-terminal residue" evidence="1">
    <location>
        <position position="1"/>
    </location>
</feature>